<accession>A0AAV5UJG2</accession>
<gene>
    <name evidence="1" type="ORF">PENTCL1PPCAC_28574</name>
</gene>
<name>A0AAV5UJG2_9BILA</name>
<proteinExistence type="predicted"/>
<evidence type="ECO:0000313" key="1">
    <source>
        <dbReference type="EMBL" id="GMT06400.1"/>
    </source>
</evidence>
<dbReference type="Proteomes" id="UP001432027">
    <property type="component" value="Unassembled WGS sequence"/>
</dbReference>
<comment type="caution">
    <text evidence="1">The sequence shown here is derived from an EMBL/GenBank/DDBJ whole genome shotgun (WGS) entry which is preliminary data.</text>
</comment>
<evidence type="ECO:0008006" key="3">
    <source>
        <dbReference type="Google" id="ProtNLM"/>
    </source>
</evidence>
<protein>
    <recommendedName>
        <fullName evidence="3">Ribosomal protein</fullName>
    </recommendedName>
</protein>
<reference evidence="1" key="1">
    <citation type="submission" date="2023-10" db="EMBL/GenBank/DDBJ databases">
        <title>Genome assembly of Pristionchus species.</title>
        <authorList>
            <person name="Yoshida K."/>
            <person name="Sommer R.J."/>
        </authorList>
    </citation>
    <scope>NUCLEOTIDE SEQUENCE</scope>
    <source>
        <strain evidence="1">RS0144</strain>
    </source>
</reference>
<sequence>AERSLSNNDIVSDSLVGQLELGLVVSIEQTDVHSRAFGGVRWLQPLHLAYTRRASSRIRLRVHLKTTVHASNVVWHPEVGHLHLDSLARGLDHDMSQFVIEGGGRVLLSDLRLVALLSGSRREHRGSRRHSAAVCSSVSKRAEALCAVVHVGHSVVDAVAARIALRIAVVHPIYAHHIVERGMETAHAVFEASIARNHSWSIFFGEVERSIVEDADVVIGESERRSFVIDFEVDVECIGMDVLLDHSDVLIAIRTHLHVMKADRVTQLVCGGGNLTKFASQRQRLYLSILSYSRAALATIVHLHSVRRTVIIITEANAGTGFPDFHSCAHRRFPRLGLAGTVSDGDARVGPRFVRVCLTRQTNGQVALKGNSDKRQS</sequence>
<keyword evidence="2" id="KW-1185">Reference proteome</keyword>
<organism evidence="1 2">
    <name type="scientific">Pristionchus entomophagus</name>
    <dbReference type="NCBI Taxonomy" id="358040"/>
    <lineage>
        <taxon>Eukaryota</taxon>
        <taxon>Metazoa</taxon>
        <taxon>Ecdysozoa</taxon>
        <taxon>Nematoda</taxon>
        <taxon>Chromadorea</taxon>
        <taxon>Rhabditida</taxon>
        <taxon>Rhabditina</taxon>
        <taxon>Diplogasteromorpha</taxon>
        <taxon>Diplogasteroidea</taxon>
        <taxon>Neodiplogasteridae</taxon>
        <taxon>Pristionchus</taxon>
    </lineage>
</organism>
<dbReference type="AlphaFoldDB" id="A0AAV5UJG2"/>
<dbReference type="EMBL" id="BTSX01000006">
    <property type="protein sequence ID" value="GMT06400.1"/>
    <property type="molecule type" value="Genomic_DNA"/>
</dbReference>
<evidence type="ECO:0000313" key="2">
    <source>
        <dbReference type="Proteomes" id="UP001432027"/>
    </source>
</evidence>
<feature type="non-terminal residue" evidence="1">
    <location>
        <position position="1"/>
    </location>
</feature>